<keyword evidence="2" id="KW-1185">Reference proteome</keyword>
<dbReference type="Proteomes" id="UP001431783">
    <property type="component" value="Unassembled WGS sequence"/>
</dbReference>
<reference evidence="1 2" key="1">
    <citation type="submission" date="2023-03" db="EMBL/GenBank/DDBJ databases">
        <title>Genome insight into feeding habits of ladybird beetles.</title>
        <authorList>
            <person name="Li H.-S."/>
            <person name="Huang Y.-H."/>
            <person name="Pang H."/>
        </authorList>
    </citation>
    <scope>NUCLEOTIDE SEQUENCE [LARGE SCALE GENOMIC DNA]</scope>
    <source>
        <strain evidence="1">SYSU_2023b</strain>
        <tissue evidence="1">Whole body</tissue>
    </source>
</reference>
<proteinExistence type="predicted"/>
<sequence>MCEKLVALAQIQCTSRDSVRLTTDAICWAGGVIRSERPFWLAKLDTFARKTAKDAHGIRDFYARCCRSGYTNTTKYTIPLIIHE</sequence>
<evidence type="ECO:0000313" key="2">
    <source>
        <dbReference type="Proteomes" id="UP001431783"/>
    </source>
</evidence>
<accession>A0AAW1UWV5</accession>
<gene>
    <name evidence="1" type="ORF">WA026_009209</name>
</gene>
<name>A0AAW1UWV5_9CUCU</name>
<protein>
    <submittedName>
        <fullName evidence="1">Uncharacterized protein</fullName>
    </submittedName>
</protein>
<evidence type="ECO:0000313" key="1">
    <source>
        <dbReference type="EMBL" id="KAK9884977.1"/>
    </source>
</evidence>
<dbReference type="AlphaFoldDB" id="A0AAW1UWV5"/>
<organism evidence="1 2">
    <name type="scientific">Henosepilachna vigintioctopunctata</name>
    <dbReference type="NCBI Taxonomy" id="420089"/>
    <lineage>
        <taxon>Eukaryota</taxon>
        <taxon>Metazoa</taxon>
        <taxon>Ecdysozoa</taxon>
        <taxon>Arthropoda</taxon>
        <taxon>Hexapoda</taxon>
        <taxon>Insecta</taxon>
        <taxon>Pterygota</taxon>
        <taxon>Neoptera</taxon>
        <taxon>Endopterygota</taxon>
        <taxon>Coleoptera</taxon>
        <taxon>Polyphaga</taxon>
        <taxon>Cucujiformia</taxon>
        <taxon>Coccinelloidea</taxon>
        <taxon>Coccinellidae</taxon>
        <taxon>Epilachninae</taxon>
        <taxon>Epilachnini</taxon>
        <taxon>Henosepilachna</taxon>
    </lineage>
</organism>
<comment type="caution">
    <text evidence="1">The sequence shown here is derived from an EMBL/GenBank/DDBJ whole genome shotgun (WGS) entry which is preliminary data.</text>
</comment>
<dbReference type="EMBL" id="JARQZJ010000094">
    <property type="protein sequence ID" value="KAK9884977.1"/>
    <property type="molecule type" value="Genomic_DNA"/>
</dbReference>